<reference evidence="1 2" key="1">
    <citation type="submission" date="2019-03" db="EMBL/GenBank/DDBJ databases">
        <title>Single cell metagenomics reveals metabolic interactions within the superorganism composed of flagellate Streblomastix strix and complex community of Bacteroidetes bacteria on its surface.</title>
        <authorList>
            <person name="Treitli S.C."/>
            <person name="Kolisko M."/>
            <person name="Husnik F."/>
            <person name="Keeling P."/>
            <person name="Hampl V."/>
        </authorList>
    </citation>
    <scope>NUCLEOTIDE SEQUENCE [LARGE SCALE GENOMIC DNA]</scope>
    <source>
        <strain evidence="1">ST1C</strain>
    </source>
</reference>
<comment type="caution">
    <text evidence="1">The sequence shown here is derived from an EMBL/GenBank/DDBJ whole genome shotgun (WGS) entry which is preliminary data.</text>
</comment>
<evidence type="ECO:0000313" key="2">
    <source>
        <dbReference type="Proteomes" id="UP000324800"/>
    </source>
</evidence>
<sequence length="58" mass="6172">PHGKALLAVSLAGSFITAFGLYVSVKAGSLVLQSNPKRRGDIILWAGYIDCAGRSFMF</sequence>
<proteinExistence type="predicted"/>
<organism evidence="1 2">
    <name type="scientific">Streblomastix strix</name>
    <dbReference type="NCBI Taxonomy" id="222440"/>
    <lineage>
        <taxon>Eukaryota</taxon>
        <taxon>Metamonada</taxon>
        <taxon>Preaxostyla</taxon>
        <taxon>Oxymonadida</taxon>
        <taxon>Streblomastigidae</taxon>
        <taxon>Streblomastix</taxon>
    </lineage>
</organism>
<dbReference type="AlphaFoldDB" id="A0A5J4T580"/>
<accession>A0A5J4T580</accession>
<name>A0A5J4T580_9EUKA</name>
<dbReference type="Proteomes" id="UP000324800">
    <property type="component" value="Unassembled WGS sequence"/>
</dbReference>
<dbReference type="EMBL" id="SNRW01038649">
    <property type="protein sequence ID" value="KAA6353152.1"/>
    <property type="molecule type" value="Genomic_DNA"/>
</dbReference>
<evidence type="ECO:0000313" key="1">
    <source>
        <dbReference type="EMBL" id="KAA6353152.1"/>
    </source>
</evidence>
<gene>
    <name evidence="1" type="ORF">EZS28_051321</name>
</gene>
<protein>
    <submittedName>
        <fullName evidence="1">Uncharacterized protein</fullName>
    </submittedName>
</protein>
<feature type="non-terminal residue" evidence="1">
    <location>
        <position position="1"/>
    </location>
</feature>